<evidence type="ECO:0000313" key="2">
    <source>
        <dbReference type="Proteomes" id="UP000554482"/>
    </source>
</evidence>
<protein>
    <submittedName>
        <fullName evidence="1">Uncharacterized protein</fullName>
    </submittedName>
</protein>
<dbReference type="EMBL" id="JABWDY010019505">
    <property type="protein sequence ID" value="KAF5193870.1"/>
    <property type="molecule type" value="Genomic_DNA"/>
</dbReference>
<dbReference type="AlphaFoldDB" id="A0A7J6WB85"/>
<comment type="caution">
    <text evidence="1">The sequence shown here is derived from an EMBL/GenBank/DDBJ whole genome shotgun (WGS) entry which is preliminary data.</text>
</comment>
<proteinExistence type="predicted"/>
<accession>A0A7J6WB85</accession>
<gene>
    <name evidence="1" type="ORF">FRX31_016546</name>
</gene>
<organism evidence="1 2">
    <name type="scientific">Thalictrum thalictroides</name>
    <name type="common">Rue-anemone</name>
    <name type="synonym">Anemone thalictroides</name>
    <dbReference type="NCBI Taxonomy" id="46969"/>
    <lineage>
        <taxon>Eukaryota</taxon>
        <taxon>Viridiplantae</taxon>
        <taxon>Streptophyta</taxon>
        <taxon>Embryophyta</taxon>
        <taxon>Tracheophyta</taxon>
        <taxon>Spermatophyta</taxon>
        <taxon>Magnoliopsida</taxon>
        <taxon>Ranunculales</taxon>
        <taxon>Ranunculaceae</taxon>
        <taxon>Thalictroideae</taxon>
        <taxon>Thalictrum</taxon>
    </lineage>
</organism>
<reference evidence="1 2" key="1">
    <citation type="submission" date="2020-06" db="EMBL/GenBank/DDBJ databases">
        <title>Transcriptomic and genomic resources for Thalictrum thalictroides and T. hernandezii: Facilitating candidate gene discovery in an emerging model plant lineage.</title>
        <authorList>
            <person name="Arias T."/>
            <person name="Riano-Pachon D.M."/>
            <person name="Di Stilio V.S."/>
        </authorList>
    </citation>
    <scope>NUCLEOTIDE SEQUENCE [LARGE SCALE GENOMIC DNA]</scope>
    <source>
        <strain evidence="2">cv. WT478/WT964</strain>
        <tissue evidence="1">Leaves</tissue>
    </source>
</reference>
<dbReference type="PANTHER" id="PTHR31656">
    <property type="entry name" value="ROOT CAP DOMAIN-CONTAINING PROTEIN"/>
    <property type="match status" value="1"/>
</dbReference>
<dbReference type="OrthoDB" id="2012132at2759"/>
<keyword evidence="2" id="KW-1185">Reference proteome</keyword>
<name>A0A7J6WB85_THATH</name>
<evidence type="ECO:0000313" key="1">
    <source>
        <dbReference type="EMBL" id="KAF5193870.1"/>
    </source>
</evidence>
<dbReference type="Proteomes" id="UP000554482">
    <property type="component" value="Unassembled WGS sequence"/>
</dbReference>
<sequence length="141" mass="15485">MENLLLDGESVLLPKGECKNGGHQNARLGIQRRAEANVVTVEVAGLFKIVARVVPITPHESRVHGYDVTEENCFVLLETYLQVSLPKFSSNGGIETDLHTELLQSSEDGSTNANHGSCREVRPFTSLCNRLCSLELLPLIQ</sequence>